<protein>
    <submittedName>
        <fullName evidence="2">DUF4440 domain-containing protein</fullName>
    </submittedName>
</protein>
<dbReference type="InterPro" id="IPR032710">
    <property type="entry name" value="NTF2-like_dom_sf"/>
</dbReference>
<evidence type="ECO:0000313" key="3">
    <source>
        <dbReference type="Proteomes" id="UP000653730"/>
    </source>
</evidence>
<comment type="caution">
    <text evidence="2">The sequence shown here is derived from an EMBL/GenBank/DDBJ whole genome shotgun (WGS) entry which is preliminary data.</text>
</comment>
<evidence type="ECO:0000313" key="2">
    <source>
        <dbReference type="EMBL" id="MBC9794967.1"/>
    </source>
</evidence>
<sequence>MTLVFFIFCQKNFGQTSELEEAKKAIAESNAIYFKSYERNEPKLFTDRYAKDACLMEPGKPIMCGEDVVAEFFRKSYAGGTRSGEFITQEVFGAGDGYVVEVGLLKIYDGKGKQKDNGKYLVLWKKTPDGWKMFRDAFSSNQ</sequence>
<accession>A0A926JPM2</accession>
<dbReference type="Gene3D" id="3.10.450.50">
    <property type="match status" value="1"/>
</dbReference>
<organism evidence="2 3">
    <name type="scientific">Sinomicrobium weinanense</name>
    <dbReference type="NCBI Taxonomy" id="2842200"/>
    <lineage>
        <taxon>Bacteria</taxon>
        <taxon>Pseudomonadati</taxon>
        <taxon>Bacteroidota</taxon>
        <taxon>Flavobacteriia</taxon>
        <taxon>Flavobacteriales</taxon>
        <taxon>Flavobacteriaceae</taxon>
        <taxon>Sinomicrobium</taxon>
    </lineage>
</organism>
<dbReference type="Pfam" id="PF14534">
    <property type="entry name" value="DUF4440"/>
    <property type="match status" value="1"/>
</dbReference>
<dbReference type="Proteomes" id="UP000653730">
    <property type="component" value="Unassembled WGS sequence"/>
</dbReference>
<feature type="domain" description="DUF4440" evidence="1">
    <location>
        <begin position="28"/>
        <end position="133"/>
    </location>
</feature>
<keyword evidence="3" id="KW-1185">Reference proteome</keyword>
<dbReference type="AlphaFoldDB" id="A0A926JPM2"/>
<reference evidence="2 3" key="1">
    <citation type="submission" date="2020-09" db="EMBL/GenBank/DDBJ databases">
        <title>Sinomicrobium weinanense sp. nov., a halophilic bacteria isolated from saline-alkali soil.</title>
        <authorList>
            <person name="Wu P."/>
            <person name="Ren H."/>
            <person name="Mei Y."/>
            <person name="Liang Y."/>
            <person name="Chen Z."/>
        </authorList>
    </citation>
    <scope>NUCLEOTIDE SEQUENCE [LARGE SCALE GENOMIC DNA]</scope>
    <source>
        <strain evidence="2 3">FJxs</strain>
    </source>
</reference>
<dbReference type="SUPFAM" id="SSF54427">
    <property type="entry name" value="NTF2-like"/>
    <property type="match status" value="1"/>
</dbReference>
<dbReference type="EMBL" id="JACVDC010000005">
    <property type="protein sequence ID" value="MBC9794967.1"/>
    <property type="molecule type" value="Genomic_DNA"/>
</dbReference>
<dbReference type="InterPro" id="IPR027843">
    <property type="entry name" value="DUF4440"/>
</dbReference>
<proteinExistence type="predicted"/>
<name>A0A926JPM2_9FLAO</name>
<evidence type="ECO:0000259" key="1">
    <source>
        <dbReference type="Pfam" id="PF14534"/>
    </source>
</evidence>
<gene>
    <name evidence="2" type="ORF">IBL28_03230</name>
</gene>